<reference evidence="8" key="1">
    <citation type="submission" date="2022-10" db="EMBL/GenBank/DDBJ databases">
        <title>Tapping the CABI collections for fungal endophytes: first genome assemblies for Collariella, Neodidymelliopsis, Ascochyta clinopodiicola, Didymella pomorum, Didymosphaeria variabile, Neocosmospora piperis and Neocucurbitaria cava.</title>
        <authorList>
            <person name="Hill R."/>
        </authorList>
    </citation>
    <scope>NUCLEOTIDE SEQUENCE</scope>
    <source>
        <strain evidence="8">IMI 355082</strain>
    </source>
</reference>
<feature type="compositionally biased region" description="Basic and acidic residues" evidence="5">
    <location>
        <begin position="679"/>
        <end position="705"/>
    </location>
</feature>
<organism evidence="8 9">
    <name type="scientific">Gnomoniopsis smithogilvyi</name>
    <dbReference type="NCBI Taxonomy" id="1191159"/>
    <lineage>
        <taxon>Eukaryota</taxon>
        <taxon>Fungi</taxon>
        <taxon>Dikarya</taxon>
        <taxon>Ascomycota</taxon>
        <taxon>Pezizomycotina</taxon>
        <taxon>Sordariomycetes</taxon>
        <taxon>Sordariomycetidae</taxon>
        <taxon>Diaporthales</taxon>
        <taxon>Gnomoniaceae</taxon>
        <taxon>Gnomoniopsis</taxon>
    </lineage>
</organism>
<dbReference type="InterPro" id="IPR039751">
    <property type="entry name" value="HERPUD1/2"/>
</dbReference>
<keyword evidence="4 6" id="KW-0472">Membrane</keyword>
<dbReference type="Gene3D" id="3.10.20.90">
    <property type="entry name" value="Phosphatidylinositol 3-kinase Catalytic Subunit, Chain A, domain 1"/>
    <property type="match status" value="1"/>
</dbReference>
<name>A0A9W8YQT8_9PEZI</name>
<dbReference type="PROSITE" id="PS50053">
    <property type="entry name" value="UBIQUITIN_2"/>
    <property type="match status" value="1"/>
</dbReference>
<dbReference type="PANTHER" id="PTHR12943:SF27">
    <property type="entry name" value="HOMOCYSTEINE-INDUCED ENDOPLASMIC RETICULUM PROTEIN, ISOFORM A"/>
    <property type="match status" value="1"/>
</dbReference>
<evidence type="ECO:0000256" key="3">
    <source>
        <dbReference type="ARBA" id="ARBA00022989"/>
    </source>
</evidence>
<dbReference type="GO" id="GO:0016020">
    <property type="term" value="C:membrane"/>
    <property type="evidence" value="ECO:0007669"/>
    <property type="project" value="UniProtKB-SubCell"/>
</dbReference>
<evidence type="ECO:0000256" key="5">
    <source>
        <dbReference type="SAM" id="MobiDB-lite"/>
    </source>
</evidence>
<gene>
    <name evidence="8" type="ORF">N0V93_006953</name>
</gene>
<comment type="subcellular location">
    <subcellularLocation>
        <location evidence="1">Membrane</location>
    </subcellularLocation>
</comment>
<feature type="compositionally biased region" description="Polar residues" evidence="5">
    <location>
        <begin position="215"/>
        <end position="249"/>
    </location>
</feature>
<feature type="region of interest" description="Disordered" evidence="5">
    <location>
        <begin position="591"/>
        <end position="629"/>
    </location>
</feature>
<dbReference type="PANTHER" id="PTHR12943">
    <property type="entry name" value="HOMOCYSTEINE-RESPONSIVE ENDOPLASMIC RETICULUM-RESIDENT UNIQUITIN-LIKE DOMAIN HERPUD PROTEIN FAMILY MEMBER"/>
    <property type="match status" value="1"/>
</dbReference>
<keyword evidence="2 6" id="KW-0812">Transmembrane</keyword>
<feature type="region of interest" description="Disordered" evidence="5">
    <location>
        <begin position="206"/>
        <end position="257"/>
    </location>
</feature>
<feature type="domain" description="Ubiquitin-like" evidence="7">
    <location>
        <begin position="16"/>
        <end position="99"/>
    </location>
</feature>
<feature type="transmembrane region" description="Helical" evidence="6">
    <location>
        <begin position="512"/>
        <end position="538"/>
    </location>
</feature>
<feature type="compositionally biased region" description="Polar residues" evidence="5">
    <location>
        <begin position="357"/>
        <end position="385"/>
    </location>
</feature>
<accession>A0A9W8YQT8</accession>
<proteinExistence type="predicted"/>
<evidence type="ECO:0000259" key="7">
    <source>
        <dbReference type="PROSITE" id="PS50053"/>
    </source>
</evidence>
<feature type="compositionally biased region" description="Basic residues" evidence="5">
    <location>
        <begin position="146"/>
        <end position="155"/>
    </location>
</feature>
<feature type="region of interest" description="Disordered" evidence="5">
    <location>
        <begin position="432"/>
        <end position="472"/>
    </location>
</feature>
<evidence type="ECO:0000256" key="4">
    <source>
        <dbReference type="ARBA" id="ARBA00023136"/>
    </source>
</evidence>
<keyword evidence="9" id="KW-1185">Reference proteome</keyword>
<feature type="compositionally biased region" description="Low complexity" evidence="5">
    <location>
        <begin position="706"/>
        <end position="745"/>
    </location>
</feature>
<dbReference type="OrthoDB" id="21589at2759"/>
<evidence type="ECO:0000313" key="9">
    <source>
        <dbReference type="Proteomes" id="UP001140453"/>
    </source>
</evidence>
<dbReference type="AlphaFoldDB" id="A0A9W8YQT8"/>
<dbReference type="SUPFAM" id="SSF54236">
    <property type="entry name" value="Ubiquitin-like"/>
    <property type="match status" value="1"/>
</dbReference>
<dbReference type="GO" id="GO:0030968">
    <property type="term" value="P:endoplasmic reticulum unfolded protein response"/>
    <property type="evidence" value="ECO:0007669"/>
    <property type="project" value="TreeGrafter"/>
</dbReference>
<feature type="compositionally biased region" description="Low complexity" evidence="5">
    <location>
        <begin position="448"/>
        <end position="472"/>
    </location>
</feature>
<feature type="region of interest" description="Disordered" evidence="5">
    <location>
        <begin position="679"/>
        <end position="753"/>
    </location>
</feature>
<feature type="region of interest" description="Disordered" evidence="5">
    <location>
        <begin position="107"/>
        <end position="190"/>
    </location>
</feature>
<dbReference type="InterPro" id="IPR029071">
    <property type="entry name" value="Ubiquitin-like_domsf"/>
</dbReference>
<protein>
    <recommendedName>
        <fullName evidence="7">Ubiquitin-like domain-containing protein</fullName>
    </recommendedName>
</protein>
<comment type="caution">
    <text evidence="8">The sequence shown here is derived from an EMBL/GenBank/DDBJ whole genome shotgun (WGS) entry which is preliminary data.</text>
</comment>
<evidence type="ECO:0000313" key="8">
    <source>
        <dbReference type="EMBL" id="KAJ4389484.1"/>
    </source>
</evidence>
<feature type="compositionally biased region" description="Pro residues" evidence="5">
    <location>
        <begin position="169"/>
        <end position="187"/>
    </location>
</feature>
<dbReference type="Proteomes" id="UP001140453">
    <property type="component" value="Unassembled WGS sequence"/>
</dbReference>
<dbReference type="EMBL" id="JAPEVB010000004">
    <property type="protein sequence ID" value="KAJ4389484.1"/>
    <property type="molecule type" value="Genomic_DNA"/>
</dbReference>
<evidence type="ECO:0000256" key="2">
    <source>
        <dbReference type="ARBA" id="ARBA00022692"/>
    </source>
</evidence>
<dbReference type="Pfam" id="PF00240">
    <property type="entry name" value="ubiquitin"/>
    <property type="match status" value="1"/>
</dbReference>
<keyword evidence="3 6" id="KW-1133">Transmembrane helix</keyword>
<feature type="transmembrane region" description="Helical" evidence="6">
    <location>
        <begin position="544"/>
        <end position="565"/>
    </location>
</feature>
<sequence length="753" mass="80385">MADEAASSSNAPSEDLSVNISIVSPSTSVNAPLNFPSLPPSTTVAQIKQKVRDALDSKPSNEQQRLIHQGKLLSREEQTLLEVFGEQKLRDSNNLIVHLVIREIPSVDHHASPSQTAAPRGQSPARNPMPNPGNPFAAIPQASPHNHPHGHHGHQPTRFGRPVVMPGQPHSPFPGPGFGMPAPPGGPMPAQLVAQQQQLLQNYMNHFNQRPGGTPPQQSHQAGSSPFPPGTNTQGRNSPHPENQPQPFVQQGIGPNGEFYRVTMNSAIIGPNGPIPVPVNLPQGNDGSPAPGGPFSTNDVHNILRTADASEQASSIMANAMHRSASGASLPNLALGNHRQPIQPPGVTVPRRPGSTVPLSRTATPDATRTPSYGSNVATQGQPSRSPTPTPPEVYILNSPQGPRALLINSPSDLYYTPTARMPAPTVVPPGFASPWLQPHPPPRASSGPAVGAGQPHAQPQAAATPAQQRAPQQGNIRVGLYRRPAIQQQARLQPLGPGAAPMHPANPEGGLAGALLAALWPHIWLLIRLSLFVWWFTSADTSWTRWLTVLTIAITIFIVNTGFFNRMANDMFNPLRQHLEGLIPFGALEDNRNRRDNAPGANAQPGQEGENVAAAQAGRRRAEPDPAQTAARLVEQRRNENGHWLLDQIRRLERAGLLFLASIAPGVAERHIANMEAAERAERERQEAAERTERERREEQERAASEAGTAAANVAAESVEGEGATQDTPTGEASASASGATEQQHQPAVAIP</sequence>
<feature type="region of interest" description="Disordered" evidence="5">
    <location>
        <begin position="337"/>
        <end position="394"/>
    </location>
</feature>
<evidence type="ECO:0000256" key="6">
    <source>
        <dbReference type="SAM" id="Phobius"/>
    </source>
</evidence>
<dbReference type="InterPro" id="IPR000626">
    <property type="entry name" value="Ubiquitin-like_dom"/>
</dbReference>
<evidence type="ECO:0000256" key="1">
    <source>
        <dbReference type="ARBA" id="ARBA00004370"/>
    </source>
</evidence>